<name>A0A7M5V1N8_9CNID</name>
<evidence type="ECO:0000256" key="1">
    <source>
        <dbReference type="SAM" id="Phobius"/>
    </source>
</evidence>
<evidence type="ECO:0000313" key="3">
    <source>
        <dbReference type="Proteomes" id="UP000594262"/>
    </source>
</evidence>
<keyword evidence="1" id="KW-0812">Transmembrane</keyword>
<proteinExistence type="predicted"/>
<dbReference type="InterPro" id="IPR036056">
    <property type="entry name" value="Fibrinogen-like_C"/>
</dbReference>
<feature type="transmembrane region" description="Helical" evidence="1">
    <location>
        <begin position="21"/>
        <end position="44"/>
    </location>
</feature>
<dbReference type="SUPFAM" id="SSF56496">
    <property type="entry name" value="Fibrinogen C-terminal domain-like"/>
    <property type="match status" value="1"/>
</dbReference>
<dbReference type="RefSeq" id="XP_066926867.1">
    <property type="nucleotide sequence ID" value="XM_067070766.1"/>
</dbReference>
<dbReference type="GeneID" id="136814250"/>
<keyword evidence="3" id="KW-1185">Reference proteome</keyword>
<keyword evidence="1" id="KW-1133">Transmembrane helix</keyword>
<keyword evidence="1" id="KW-0472">Membrane</keyword>
<dbReference type="EnsemblMetazoa" id="CLYHEMT008184.1">
    <property type="protein sequence ID" value="CLYHEMP008184.1"/>
    <property type="gene ID" value="CLYHEMG008184"/>
</dbReference>
<dbReference type="AlphaFoldDB" id="A0A7M5V1N8"/>
<dbReference type="Proteomes" id="UP000594262">
    <property type="component" value="Unplaced"/>
</dbReference>
<organism evidence="2 3">
    <name type="scientific">Clytia hemisphaerica</name>
    <dbReference type="NCBI Taxonomy" id="252671"/>
    <lineage>
        <taxon>Eukaryota</taxon>
        <taxon>Metazoa</taxon>
        <taxon>Cnidaria</taxon>
        <taxon>Hydrozoa</taxon>
        <taxon>Hydroidolina</taxon>
        <taxon>Leptothecata</taxon>
        <taxon>Obeliida</taxon>
        <taxon>Clytiidae</taxon>
        <taxon>Clytia</taxon>
    </lineage>
</organism>
<protein>
    <submittedName>
        <fullName evidence="2">Uncharacterized protein</fullName>
    </submittedName>
</protein>
<accession>A0A7M5V1N8</accession>
<evidence type="ECO:0000313" key="2">
    <source>
        <dbReference type="EnsemblMetazoa" id="CLYHEMP008184.1"/>
    </source>
</evidence>
<dbReference type="OrthoDB" id="5958120at2759"/>
<sequence>MGQRKFVNNFVKKNQIINDTMRYLCINLFFCIVYIGTLILSVLGSNSPFTPAVRYHGPHQNASLNYSYINIKYLKNQKLNVVPFAVFNLLNRTSCVKECVKTHGVCKSLNVKKINGGFNCEILDTDKYSEVDGALIADSETTHYVIANQCFKNPCDGGCSRCKPIYHNNSFHCEQIYCSCKEVTSKRLPSGYYNLKFGNISAKGFCDTQTDGGNWLMIGNYSIFEDDVSTNITYGNVDQFAQLQTGDFLLDKTHLAEINAYQPINEIWFYCYRPIHGRTVSLVTSLLPIGIEYRDSLVMMNSWINNAYGTDFPTAFRALSEDNSKLSVEATKSKGDLYNHAFYLPFMYHFVITRQRNNCDDYVNMKIGNWRLYIR</sequence>
<reference evidence="2" key="1">
    <citation type="submission" date="2021-01" db="UniProtKB">
        <authorList>
            <consortium name="EnsemblMetazoa"/>
        </authorList>
    </citation>
    <scope>IDENTIFICATION</scope>
</reference>